<dbReference type="Proteomes" id="UP000175669">
    <property type="component" value="Unassembled WGS sequence"/>
</dbReference>
<proteinExistence type="predicted"/>
<gene>
    <name evidence="2" type="ORF">PHACT_09965</name>
</gene>
<dbReference type="STRING" id="1524254.PHACT_09965"/>
<feature type="region of interest" description="Disordered" evidence="1">
    <location>
        <begin position="51"/>
        <end position="70"/>
    </location>
</feature>
<evidence type="ECO:0000256" key="1">
    <source>
        <dbReference type="SAM" id="MobiDB-lite"/>
    </source>
</evidence>
<organism evidence="2 3">
    <name type="scientific">Pseudohongiella acticola</name>
    <dbReference type="NCBI Taxonomy" id="1524254"/>
    <lineage>
        <taxon>Bacteria</taxon>
        <taxon>Pseudomonadati</taxon>
        <taxon>Pseudomonadota</taxon>
        <taxon>Gammaproteobacteria</taxon>
        <taxon>Pseudomonadales</taxon>
        <taxon>Pseudohongiellaceae</taxon>
        <taxon>Pseudohongiella</taxon>
    </lineage>
</organism>
<comment type="caution">
    <text evidence="2">The sequence shown here is derived from an EMBL/GenBank/DDBJ whole genome shotgun (WGS) entry which is preliminary data.</text>
</comment>
<sequence>MNIYQAKIRPGPVSSQLDIFSFGGIVSSPRITAYCGGTTVRTIVQTMPDTPTGVQAASPSRVKPKPKTHASPCLQCLKIDRVGQER</sequence>
<evidence type="ECO:0000313" key="3">
    <source>
        <dbReference type="Proteomes" id="UP000175669"/>
    </source>
</evidence>
<protein>
    <submittedName>
        <fullName evidence="2">Uncharacterized protein</fullName>
    </submittedName>
</protein>
<reference evidence="3" key="1">
    <citation type="submission" date="2016-07" db="EMBL/GenBank/DDBJ databases">
        <authorList>
            <person name="Florea S."/>
            <person name="Webb J.S."/>
            <person name="Jaromczyk J."/>
            <person name="Schardl C.L."/>
        </authorList>
    </citation>
    <scope>NUCLEOTIDE SEQUENCE [LARGE SCALE GENOMIC DNA]</scope>
    <source>
        <strain evidence="3">KCTC 42131</strain>
    </source>
</reference>
<name>A0A1E8CMB0_9GAMM</name>
<evidence type="ECO:0000313" key="2">
    <source>
        <dbReference type="EMBL" id="OFE13422.1"/>
    </source>
</evidence>
<dbReference type="AlphaFoldDB" id="A0A1E8CMB0"/>
<dbReference type="EMBL" id="MASR01000001">
    <property type="protein sequence ID" value="OFE13422.1"/>
    <property type="molecule type" value="Genomic_DNA"/>
</dbReference>
<keyword evidence="3" id="KW-1185">Reference proteome</keyword>
<accession>A0A1E8CMB0</accession>